<evidence type="ECO:0000313" key="3">
    <source>
        <dbReference type="Proteomes" id="UP000264840"/>
    </source>
</evidence>
<name>A0A3Q2W5D6_HAPBU</name>
<reference evidence="2" key="2">
    <citation type="submission" date="2025-09" db="UniProtKB">
        <authorList>
            <consortium name="Ensembl"/>
        </authorList>
    </citation>
    <scope>IDENTIFICATION</scope>
</reference>
<dbReference type="OMA" id="FPFHTAL"/>
<organism evidence="2 3">
    <name type="scientific">Haplochromis burtoni</name>
    <name type="common">Burton's mouthbrooder</name>
    <name type="synonym">Chromis burtoni</name>
    <dbReference type="NCBI Taxonomy" id="8153"/>
    <lineage>
        <taxon>Eukaryota</taxon>
        <taxon>Metazoa</taxon>
        <taxon>Chordata</taxon>
        <taxon>Craniata</taxon>
        <taxon>Vertebrata</taxon>
        <taxon>Euteleostomi</taxon>
        <taxon>Actinopterygii</taxon>
        <taxon>Neopterygii</taxon>
        <taxon>Teleostei</taxon>
        <taxon>Neoteleostei</taxon>
        <taxon>Acanthomorphata</taxon>
        <taxon>Ovalentaria</taxon>
        <taxon>Cichlomorphae</taxon>
        <taxon>Cichliformes</taxon>
        <taxon>Cichlidae</taxon>
        <taxon>African cichlids</taxon>
        <taxon>Pseudocrenilabrinae</taxon>
        <taxon>Haplochromini</taxon>
        <taxon>Haplochromis</taxon>
    </lineage>
</organism>
<keyword evidence="1" id="KW-0812">Transmembrane</keyword>
<keyword evidence="3" id="KW-1185">Reference proteome</keyword>
<sequence length="107" mass="12010">HARPGVGNSRPRGPVSLELSSQMWCFSVIWLNLLVHILFALLPMKSYFSYYIKICDTVQQMGTKKDIHSTSTRKAFRSLSLSMVLIATSFPFHTALKTTPKVPLPTA</sequence>
<feature type="transmembrane region" description="Helical" evidence="1">
    <location>
        <begin position="21"/>
        <end position="42"/>
    </location>
</feature>
<reference evidence="2" key="1">
    <citation type="submission" date="2025-08" db="UniProtKB">
        <authorList>
            <consortium name="Ensembl"/>
        </authorList>
    </citation>
    <scope>IDENTIFICATION</scope>
</reference>
<dbReference type="GeneTree" id="ENSGT00940000178898"/>
<keyword evidence="1" id="KW-1133">Transmembrane helix</keyword>
<dbReference type="Proteomes" id="UP000264840">
    <property type="component" value="Unplaced"/>
</dbReference>
<accession>A0A3Q2W5D6</accession>
<protein>
    <submittedName>
        <fullName evidence="2">Uncharacterized protein</fullName>
    </submittedName>
</protein>
<evidence type="ECO:0000313" key="2">
    <source>
        <dbReference type="Ensembl" id="ENSHBUP00000016409.1"/>
    </source>
</evidence>
<keyword evidence="1" id="KW-0472">Membrane</keyword>
<proteinExistence type="predicted"/>
<evidence type="ECO:0000256" key="1">
    <source>
        <dbReference type="SAM" id="Phobius"/>
    </source>
</evidence>
<dbReference type="Ensembl" id="ENSHBUT00000024937.1">
    <property type="protein sequence ID" value="ENSHBUP00000016409.1"/>
    <property type="gene ID" value="ENSHBUG00000018361.1"/>
</dbReference>
<dbReference type="AlphaFoldDB" id="A0A3Q2W5D6"/>